<comment type="cofactor">
    <cofactor evidence="1">
        <name>pyridoxal 5'-phosphate</name>
        <dbReference type="ChEBI" id="CHEBI:597326"/>
    </cofactor>
</comment>
<dbReference type="InterPro" id="IPR015421">
    <property type="entry name" value="PyrdxlP-dep_Trfase_major"/>
</dbReference>
<dbReference type="PIRSF" id="PIRSF000390">
    <property type="entry name" value="PLP_StrS"/>
    <property type="match status" value="1"/>
</dbReference>
<name>A0A1N6DIA3_9MICO</name>
<sequence>MTPTPAYPLATTTWDDGEYAALQRVIESGRFTMGPLVKQFEAEFAAHFGAKFGVMVNSGSSANLIAIAAAVLDPRIDLQRGDEVLVPAVSWPTTYYPLSQYGLRPKFVDIDLDTLNIDLDLLEASIGPRTKGIFAVNLLGNPNDFTRLRSIADTHGLVLLEDNCESLGAVSDGINAGTAGLAGTFSSFFSHHISTMEGGVIVTDDEQLYQEMISLRSHGWTRDLPVENHVHDKTGNAWDDLFRFVLPGYNVRPLEMSGALGLEQLKKVPALVEGRRENAAYFAERFAGIEEVRTQRETGQSSWFGFSMVLEGGLAGRRAEVVRAFEQAGIESRPIVAGNFARNPVVAHLDAVIPDALPAADKVDVDGLFVGNHHYPVREGIDLVAETIERVAVS</sequence>
<organism evidence="3 4">
    <name type="scientific">Agromyces cerinus subsp. cerinus</name>
    <dbReference type="NCBI Taxonomy" id="232089"/>
    <lineage>
        <taxon>Bacteria</taxon>
        <taxon>Bacillati</taxon>
        <taxon>Actinomycetota</taxon>
        <taxon>Actinomycetes</taxon>
        <taxon>Micrococcales</taxon>
        <taxon>Microbacteriaceae</taxon>
        <taxon>Agromyces</taxon>
    </lineage>
</organism>
<dbReference type="GO" id="GO:0000271">
    <property type="term" value="P:polysaccharide biosynthetic process"/>
    <property type="evidence" value="ECO:0007669"/>
    <property type="project" value="TreeGrafter"/>
</dbReference>
<dbReference type="InterPro" id="IPR015424">
    <property type="entry name" value="PyrdxlP-dep_Trfase"/>
</dbReference>
<dbReference type="PANTHER" id="PTHR30244">
    <property type="entry name" value="TRANSAMINASE"/>
    <property type="match status" value="1"/>
</dbReference>
<evidence type="ECO:0000256" key="2">
    <source>
        <dbReference type="RuleBase" id="RU004508"/>
    </source>
</evidence>
<keyword evidence="2" id="KW-0663">Pyridoxal phosphate</keyword>
<dbReference type="InterPro" id="IPR000653">
    <property type="entry name" value="DegT/StrS_aminotransferase"/>
</dbReference>
<dbReference type="CDD" id="cd00616">
    <property type="entry name" value="AHBA_syn"/>
    <property type="match status" value="1"/>
</dbReference>
<evidence type="ECO:0000313" key="3">
    <source>
        <dbReference type="EMBL" id="SIN70414.1"/>
    </source>
</evidence>
<dbReference type="GO" id="GO:0030170">
    <property type="term" value="F:pyridoxal phosphate binding"/>
    <property type="evidence" value="ECO:0007669"/>
    <property type="project" value="TreeGrafter"/>
</dbReference>
<dbReference type="GO" id="GO:0008483">
    <property type="term" value="F:transaminase activity"/>
    <property type="evidence" value="ECO:0007669"/>
    <property type="project" value="TreeGrafter"/>
</dbReference>
<evidence type="ECO:0000313" key="4">
    <source>
        <dbReference type="Proteomes" id="UP000184699"/>
    </source>
</evidence>
<protein>
    <submittedName>
        <fullName evidence="3">CDP-6-deoxy-D-xylo-4-hexulose-3-dehydrase</fullName>
    </submittedName>
</protein>
<proteinExistence type="inferred from homology"/>
<dbReference type="Gene3D" id="3.40.640.10">
    <property type="entry name" value="Type I PLP-dependent aspartate aminotransferase-like (Major domain)"/>
    <property type="match status" value="1"/>
</dbReference>
<accession>A0A1N6DIA3</accession>
<reference evidence="4" key="1">
    <citation type="submission" date="2016-11" db="EMBL/GenBank/DDBJ databases">
        <authorList>
            <person name="Varghese N."/>
            <person name="Submissions S."/>
        </authorList>
    </citation>
    <scope>NUCLEOTIDE SEQUENCE [LARGE SCALE GENOMIC DNA]</scope>
    <source>
        <strain evidence="4">DSM 8595</strain>
    </source>
</reference>
<dbReference type="EMBL" id="FSRJ01000001">
    <property type="protein sequence ID" value="SIN70414.1"/>
    <property type="molecule type" value="Genomic_DNA"/>
</dbReference>
<gene>
    <name evidence="3" type="ORF">SAMN05443544_0254</name>
</gene>
<dbReference type="Pfam" id="PF01041">
    <property type="entry name" value="DegT_DnrJ_EryC1"/>
    <property type="match status" value="1"/>
</dbReference>
<dbReference type="STRING" id="232089.SAMN05443544_0254"/>
<dbReference type="Gene3D" id="3.90.1150.10">
    <property type="entry name" value="Aspartate Aminotransferase, domain 1"/>
    <property type="match status" value="1"/>
</dbReference>
<dbReference type="Proteomes" id="UP000184699">
    <property type="component" value="Unassembled WGS sequence"/>
</dbReference>
<dbReference type="SUPFAM" id="SSF53383">
    <property type="entry name" value="PLP-dependent transferases"/>
    <property type="match status" value="1"/>
</dbReference>
<comment type="similarity">
    <text evidence="2">Belongs to the DegT/DnrJ/EryC1 family.</text>
</comment>
<dbReference type="InterPro" id="IPR015422">
    <property type="entry name" value="PyrdxlP-dep_Trfase_small"/>
</dbReference>
<dbReference type="RefSeq" id="WP_074258573.1">
    <property type="nucleotide sequence ID" value="NZ_FSRJ01000001.1"/>
</dbReference>
<dbReference type="OrthoDB" id="9804264at2"/>
<dbReference type="AlphaFoldDB" id="A0A1N6DIA3"/>
<dbReference type="PANTHER" id="PTHR30244:SF34">
    <property type="entry name" value="DTDP-4-AMINO-4,6-DIDEOXYGALACTOSE TRANSAMINASE"/>
    <property type="match status" value="1"/>
</dbReference>
<keyword evidence="4" id="KW-1185">Reference proteome</keyword>
<evidence type="ECO:0000256" key="1">
    <source>
        <dbReference type="ARBA" id="ARBA00001933"/>
    </source>
</evidence>